<dbReference type="EMBL" id="GBXM01005890">
    <property type="protein sequence ID" value="JAI02688.1"/>
    <property type="molecule type" value="Transcribed_RNA"/>
</dbReference>
<reference evidence="1" key="1">
    <citation type="submission" date="2014-11" db="EMBL/GenBank/DDBJ databases">
        <authorList>
            <person name="Amaro Gonzalez C."/>
        </authorList>
    </citation>
    <scope>NUCLEOTIDE SEQUENCE</scope>
</reference>
<sequence length="41" mass="4348">MKAGLPVRVQVVLQVSLTLCPSVTVSGYTITCRSANSKLNL</sequence>
<protein>
    <submittedName>
        <fullName evidence="1">Uncharacterized protein</fullName>
    </submittedName>
</protein>
<reference evidence="1" key="2">
    <citation type="journal article" date="2015" name="Fish Shellfish Immunol.">
        <title>Early steps in the European eel (Anguilla anguilla)-Vibrio vulnificus interaction in the gills: Role of the RtxA13 toxin.</title>
        <authorList>
            <person name="Callol A."/>
            <person name="Pajuelo D."/>
            <person name="Ebbesson L."/>
            <person name="Teles M."/>
            <person name="MacKenzie S."/>
            <person name="Amaro C."/>
        </authorList>
    </citation>
    <scope>NUCLEOTIDE SEQUENCE</scope>
</reference>
<name>A0A0E9XIX8_ANGAN</name>
<evidence type="ECO:0000313" key="1">
    <source>
        <dbReference type="EMBL" id="JAI02688.1"/>
    </source>
</evidence>
<dbReference type="AlphaFoldDB" id="A0A0E9XIX8"/>
<accession>A0A0E9XIX8</accession>
<proteinExistence type="predicted"/>
<organism evidence="1">
    <name type="scientific">Anguilla anguilla</name>
    <name type="common">European freshwater eel</name>
    <name type="synonym">Muraena anguilla</name>
    <dbReference type="NCBI Taxonomy" id="7936"/>
    <lineage>
        <taxon>Eukaryota</taxon>
        <taxon>Metazoa</taxon>
        <taxon>Chordata</taxon>
        <taxon>Craniata</taxon>
        <taxon>Vertebrata</taxon>
        <taxon>Euteleostomi</taxon>
        <taxon>Actinopterygii</taxon>
        <taxon>Neopterygii</taxon>
        <taxon>Teleostei</taxon>
        <taxon>Anguilliformes</taxon>
        <taxon>Anguillidae</taxon>
        <taxon>Anguilla</taxon>
    </lineage>
</organism>